<dbReference type="GO" id="GO:0005737">
    <property type="term" value="C:cytoplasm"/>
    <property type="evidence" value="ECO:0007669"/>
    <property type="project" value="TreeGrafter"/>
</dbReference>
<dbReference type="STRING" id="133385.A0A2T9YSX5"/>
<proteinExistence type="predicted"/>
<dbReference type="PANTHER" id="PTHR35020">
    <property type="entry name" value="N-ACETYLGLUCOSAMINE-INDUCED PROTEIN 1"/>
    <property type="match status" value="1"/>
</dbReference>
<keyword evidence="2" id="KW-1185">Reference proteome</keyword>
<dbReference type="Pfam" id="PF12239">
    <property type="entry name" value="DUF3605"/>
    <property type="match status" value="1"/>
</dbReference>
<reference evidence="1 2" key="1">
    <citation type="journal article" date="2018" name="MBio">
        <title>Comparative Genomics Reveals the Core Gene Toolbox for the Fungus-Insect Symbiosis.</title>
        <authorList>
            <person name="Wang Y."/>
            <person name="Stata M."/>
            <person name="Wang W."/>
            <person name="Stajich J.E."/>
            <person name="White M.M."/>
            <person name="Moncalvo J.M."/>
        </authorList>
    </citation>
    <scope>NUCLEOTIDE SEQUENCE [LARGE SCALE GENOMIC DNA]</scope>
    <source>
        <strain evidence="1 2">SWE-8-4</strain>
    </source>
</reference>
<evidence type="ECO:0000313" key="1">
    <source>
        <dbReference type="EMBL" id="PVU95452.1"/>
    </source>
</evidence>
<protein>
    <submittedName>
        <fullName evidence="1">Uncharacterized protein</fullName>
    </submittedName>
</protein>
<sequence length="181" mass="20896">MSTDTTKWESWKNSDVKSYEDLTQIIRKFLQKHFLPSYYSTTAGRYEILGRTESDQKIYDIALIELAKKYGSVTNYLKETIIEPVQKQKSGCFLIKPNDFPYAIEHDILHYILWSTAPLPVGSCTTVEVSNFILESFGNDVKYLWLVNPTHLQSIPSIFHGHIFAKKNTISKKLNINDINN</sequence>
<dbReference type="PANTHER" id="PTHR35020:SF2">
    <property type="entry name" value="N-ACETYLGLUCOSAMINE-INDUCED PROTEIN 1"/>
    <property type="match status" value="1"/>
</dbReference>
<comment type="caution">
    <text evidence="1">The sequence shown here is derived from an EMBL/GenBank/DDBJ whole genome shotgun (WGS) entry which is preliminary data.</text>
</comment>
<dbReference type="GO" id="GO:0006044">
    <property type="term" value="P:N-acetylglucosamine metabolic process"/>
    <property type="evidence" value="ECO:0007669"/>
    <property type="project" value="TreeGrafter"/>
</dbReference>
<dbReference type="InterPro" id="IPR022036">
    <property type="entry name" value="DUF3605"/>
</dbReference>
<dbReference type="Proteomes" id="UP000245383">
    <property type="component" value="Unassembled WGS sequence"/>
</dbReference>
<accession>A0A2T9YSX5</accession>
<dbReference type="OrthoDB" id="498286at2759"/>
<evidence type="ECO:0000313" key="2">
    <source>
        <dbReference type="Proteomes" id="UP000245383"/>
    </source>
</evidence>
<gene>
    <name evidence="1" type="ORF">BB561_001818</name>
</gene>
<dbReference type="EMBL" id="MBFR01000056">
    <property type="protein sequence ID" value="PVU95452.1"/>
    <property type="molecule type" value="Genomic_DNA"/>
</dbReference>
<organism evidence="1 2">
    <name type="scientific">Smittium simulii</name>
    <dbReference type="NCBI Taxonomy" id="133385"/>
    <lineage>
        <taxon>Eukaryota</taxon>
        <taxon>Fungi</taxon>
        <taxon>Fungi incertae sedis</taxon>
        <taxon>Zoopagomycota</taxon>
        <taxon>Kickxellomycotina</taxon>
        <taxon>Harpellomycetes</taxon>
        <taxon>Harpellales</taxon>
        <taxon>Legeriomycetaceae</taxon>
        <taxon>Smittium</taxon>
    </lineage>
</organism>
<dbReference type="AlphaFoldDB" id="A0A2T9YSX5"/>
<name>A0A2T9YSX5_9FUNG</name>